<keyword evidence="4 6" id="KW-1133">Transmembrane helix</keyword>
<evidence type="ECO:0000313" key="7">
    <source>
        <dbReference type="EMBL" id="RVW27371.1"/>
    </source>
</evidence>
<keyword evidence="5 6" id="KW-0472">Membrane</keyword>
<evidence type="ECO:0000313" key="8">
    <source>
        <dbReference type="Proteomes" id="UP000288805"/>
    </source>
</evidence>
<protein>
    <submittedName>
        <fullName evidence="7">Protein detoxification 44, chloroplastic</fullName>
    </submittedName>
</protein>
<evidence type="ECO:0000256" key="6">
    <source>
        <dbReference type="SAM" id="Phobius"/>
    </source>
</evidence>
<name>A0A438CW22_VITVI</name>
<evidence type="ECO:0000256" key="1">
    <source>
        <dbReference type="ARBA" id="ARBA00004141"/>
    </source>
</evidence>
<keyword evidence="3 6" id="KW-0812">Transmembrane</keyword>
<comment type="similarity">
    <text evidence="2">Belongs to the multi antimicrobial extrusion (MATE) (TC 2.A.66.1) family.</text>
</comment>
<evidence type="ECO:0000256" key="3">
    <source>
        <dbReference type="ARBA" id="ARBA00022692"/>
    </source>
</evidence>
<feature type="transmembrane region" description="Helical" evidence="6">
    <location>
        <begin position="106"/>
        <end position="123"/>
    </location>
</feature>
<accession>A0A438CW22</accession>
<dbReference type="Proteomes" id="UP000288805">
    <property type="component" value="Unassembled WGS sequence"/>
</dbReference>
<proteinExistence type="inferred from homology"/>
<dbReference type="EMBL" id="QGNW01001953">
    <property type="protein sequence ID" value="RVW27371.1"/>
    <property type="molecule type" value="Genomic_DNA"/>
</dbReference>
<evidence type="ECO:0000256" key="5">
    <source>
        <dbReference type="ARBA" id="ARBA00023136"/>
    </source>
</evidence>
<comment type="caution">
    <text evidence="7">The sequence shown here is derived from an EMBL/GenBank/DDBJ whole genome shotgun (WGS) entry which is preliminary data.</text>
</comment>
<dbReference type="GO" id="GO:0016020">
    <property type="term" value="C:membrane"/>
    <property type="evidence" value="ECO:0007669"/>
    <property type="project" value="UniProtKB-SubCell"/>
</dbReference>
<evidence type="ECO:0000256" key="4">
    <source>
        <dbReference type="ARBA" id="ARBA00022989"/>
    </source>
</evidence>
<sequence>MGAGNLLNAILDPILIFLLGLGIGGAAISTVISEYLIAFVLLWELNDKVFLISPNIDGMRDCPVSKICSCGLLIGRTLAVLATMTLATSMAAKEGPIPMAGHQICLQVWLAISLLTDALAFLAR</sequence>
<gene>
    <name evidence="7" type="primary">DTX44_3</name>
    <name evidence="7" type="ORF">CK203_106992</name>
</gene>
<evidence type="ECO:0000256" key="2">
    <source>
        <dbReference type="ARBA" id="ARBA00010199"/>
    </source>
</evidence>
<organism evidence="7 8">
    <name type="scientific">Vitis vinifera</name>
    <name type="common">Grape</name>
    <dbReference type="NCBI Taxonomy" id="29760"/>
    <lineage>
        <taxon>Eukaryota</taxon>
        <taxon>Viridiplantae</taxon>
        <taxon>Streptophyta</taxon>
        <taxon>Embryophyta</taxon>
        <taxon>Tracheophyta</taxon>
        <taxon>Spermatophyta</taxon>
        <taxon>Magnoliopsida</taxon>
        <taxon>eudicotyledons</taxon>
        <taxon>Gunneridae</taxon>
        <taxon>Pentapetalae</taxon>
        <taxon>rosids</taxon>
        <taxon>Vitales</taxon>
        <taxon>Vitaceae</taxon>
        <taxon>Viteae</taxon>
        <taxon>Vitis</taxon>
    </lineage>
</organism>
<dbReference type="AlphaFoldDB" id="A0A438CW22"/>
<dbReference type="InterPro" id="IPR044644">
    <property type="entry name" value="DinF-like"/>
</dbReference>
<dbReference type="PANTHER" id="PTHR42893:SF46">
    <property type="entry name" value="PROTEIN DETOXIFICATION 44, CHLOROPLASTIC"/>
    <property type="match status" value="1"/>
</dbReference>
<feature type="transmembrane region" description="Helical" evidence="6">
    <location>
        <begin position="64"/>
        <end position="86"/>
    </location>
</feature>
<comment type="subcellular location">
    <subcellularLocation>
        <location evidence="1">Membrane</location>
        <topology evidence="1">Multi-pass membrane protein</topology>
    </subcellularLocation>
</comment>
<reference evidence="7 8" key="1">
    <citation type="journal article" date="2018" name="PLoS Genet.">
        <title>Population sequencing reveals clonal diversity and ancestral inbreeding in the grapevine cultivar Chardonnay.</title>
        <authorList>
            <person name="Roach M.J."/>
            <person name="Johnson D.L."/>
            <person name="Bohlmann J."/>
            <person name="van Vuuren H.J."/>
            <person name="Jones S.J."/>
            <person name="Pretorius I.S."/>
            <person name="Schmidt S.A."/>
            <person name="Borneman A.R."/>
        </authorList>
    </citation>
    <scope>NUCLEOTIDE SEQUENCE [LARGE SCALE GENOMIC DNA]</scope>
    <source>
        <strain evidence="8">cv. Chardonnay</strain>
        <tissue evidence="7">Leaf</tissue>
    </source>
</reference>
<feature type="transmembrane region" description="Helical" evidence="6">
    <location>
        <begin position="14"/>
        <end position="43"/>
    </location>
</feature>
<dbReference type="PANTHER" id="PTHR42893">
    <property type="entry name" value="PROTEIN DETOXIFICATION 44, CHLOROPLASTIC-RELATED"/>
    <property type="match status" value="1"/>
</dbReference>